<proteinExistence type="predicted"/>
<sequence>MGKTQSLAPSIALVPPHFTRTPTLCVPLVTDPCNPPPKPLHSPQAFEPLTGLQMYVSLPHPQTTPLFLPGPFGPPHSYGLYGYLTCPGMGKRGGAEAVPGHPRILAPAKNRPKD</sequence>
<protein>
    <submittedName>
        <fullName evidence="2">Uncharacterized protein</fullName>
    </submittedName>
</protein>
<gene>
    <name evidence="2" type="ORF">CgunFtcFv8_018840</name>
</gene>
<accession>A0AAN8GXH3</accession>
<name>A0AAN8GXH3_CHAGU</name>
<dbReference type="EMBL" id="JAURVH010001536">
    <property type="protein sequence ID" value="KAK5891609.1"/>
    <property type="molecule type" value="Genomic_DNA"/>
</dbReference>
<evidence type="ECO:0000256" key="1">
    <source>
        <dbReference type="SAM" id="MobiDB-lite"/>
    </source>
</evidence>
<dbReference type="Proteomes" id="UP001331515">
    <property type="component" value="Unassembled WGS sequence"/>
</dbReference>
<feature type="region of interest" description="Disordered" evidence="1">
    <location>
        <begin position="94"/>
        <end position="114"/>
    </location>
</feature>
<dbReference type="AlphaFoldDB" id="A0AAN8GXH3"/>
<evidence type="ECO:0000313" key="3">
    <source>
        <dbReference type="Proteomes" id="UP001331515"/>
    </source>
</evidence>
<evidence type="ECO:0000313" key="2">
    <source>
        <dbReference type="EMBL" id="KAK5891609.1"/>
    </source>
</evidence>
<organism evidence="2 3">
    <name type="scientific">Champsocephalus gunnari</name>
    <name type="common">Mackerel icefish</name>
    <dbReference type="NCBI Taxonomy" id="52237"/>
    <lineage>
        <taxon>Eukaryota</taxon>
        <taxon>Metazoa</taxon>
        <taxon>Chordata</taxon>
        <taxon>Craniata</taxon>
        <taxon>Vertebrata</taxon>
        <taxon>Euteleostomi</taxon>
        <taxon>Actinopterygii</taxon>
        <taxon>Neopterygii</taxon>
        <taxon>Teleostei</taxon>
        <taxon>Neoteleostei</taxon>
        <taxon>Acanthomorphata</taxon>
        <taxon>Eupercaria</taxon>
        <taxon>Perciformes</taxon>
        <taxon>Notothenioidei</taxon>
        <taxon>Channichthyidae</taxon>
        <taxon>Champsocephalus</taxon>
    </lineage>
</organism>
<reference evidence="2 3" key="1">
    <citation type="journal article" date="2023" name="Mol. Biol. Evol.">
        <title>Genomics of Secondarily Temperate Adaptation in the Only Non-Antarctic Icefish.</title>
        <authorList>
            <person name="Rivera-Colon A.G."/>
            <person name="Rayamajhi N."/>
            <person name="Minhas B.F."/>
            <person name="Madrigal G."/>
            <person name="Bilyk K.T."/>
            <person name="Yoon V."/>
            <person name="Hune M."/>
            <person name="Gregory S."/>
            <person name="Cheng C.H.C."/>
            <person name="Catchen J.M."/>
        </authorList>
    </citation>
    <scope>NUCLEOTIDE SEQUENCE [LARGE SCALE GENOMIC DNA]</scope>
    <source>
        <tissue evidence="2">White muscle</tissue>
    </source>
</reference>
<keyword evidence="3" id="KW-1185">Reference proteome</keyword>
<comment type="caution">
    <text evidence="2">The sequence shown here is derived from an EMBL/GenBank/DDBJ whole genome shotgun (WGS) entry which is preliminary data.</text>
</comment>